<feature type="signal peptide" evidence="1">
    <location>
        <begin position="1"/>
        <end position="21"/>
    </location>
</feature>
<dbReference type="Proteomes" id="UP000560658">
    <property type="component" value="Unassembled WGS sequence"/>
</dbReference>
<dbReference type="Gene3D" id="1.25.40.10">
    <property type="entry name" value="Tetratricopeptide repeat domain"/>
    <property type="match status" value="1"/>
</dbReference>
<dbReference type="EMBL" id="JACIER010000013">
    <property type="protein sequence ID" value="MBB4045204.1"/>
    <property type="molecule type" value="Genomic_DNA"/>
</dbReference>
<evidence type="ECO:0000259" key="3">
    <source>
        <dbReference type="Pfam" id="PF12984"/>
    </source>
</evidence>
<dbReference type="InterPro" id="IPR011990">
    <property type="entry name" value="TPR-like_helical_dom_sf"/>
</dbReference>
<comment type="caution">
    <text evidence="4">The sequence shown here is derived from an EMBL/GenBank/DDBJ whole genome shotgun (WGS) entry which is preliminary data.</text>
</comment>
<dbReference type="Pfam" id="PF12984">
    <property type="entry name" value="DUF3868"/>
    <property type="match status" value="1"/>
</dbReference>
<accession>A0A840D6V7</accession>
<dbReference type="AlphaFoldDB" id="A0A840D6V7"/>
<reference evidence="4" key="1">
    <citation type="submission" date="2020-08" db="EMBL/GenBank/DDBJ databases">
        <title>Genomic Encyclopedia of Type Strains, Phase IV (KMG-IV): sequencing the most valuable type-strain genomes for metagenomic binning, comparative biology and taxonomic classification.</title>
        <authorList>
            <person name="Goeker M."/>
        </authorList>
    </citation>
    <scope>NUCLEOTIDE SEQUENCE [LARGE SCALE GENOMIC DNA]</scope>
    <source>
        <strain evidence="4">DSM 105720</strain>
    </source>
</reference>
<dbReference type="SUPFAM" id="SSF103088">
    <property type="entry name" value="OmpA-like"/>
    <property type="match status" value="1"/>
</dbReference>
<dbReference type="InterPro" id="IPR024480">
    <property type="entry name" value="DUF3868"/>
</dbReference>
<feature type="chain" id="PRO_5032766239" evidence="1">
    <location>
        <begin position="22"/>
        <end position="496"/>
    </location>
</feature>
<evidence type="ECO:0000313" key="4">
    <source>
        <dbReference type="EMBL" id="MBB4045204.1"/>
    </source>
</evidence>
<dbReference type="Pfam" id="PF00691">
    <property type="entry name" value="OmpA"/>
    <property type="match status" value="1"/>
</dbReference>
<keyword evidence="1" id="KW-0732">Signal</keyword>
<feature type="domain" description="DUF3868" evidence="3">
    <location>
        <begin position="9"/>
        <end position="101"/>
    </location>
</feature>
<organism evidence="4 5">
    <name type="scientific">Bacteroides reticulotermitis</name>
    <dbReference type="NCBI Taxonomy" id="1133319"/>
    <lineage>
        <taxon>Bacteria</taxon>
        <taxon>Pseudomonadati</taxon>
        <taxon>Bacteroidota</taxon>
        <taxon>Bacteroidia</taxon>
        <taxon>Bacteroidales</taxon>
        <taxon>Bacteroidaceae</taxon>
        <taxon>Bacteroides</taxon>
    </lineage>
</organism>
<dbReference type="InterPro" id="IPR006665">
    <property type="entry name" value="OmpA-like"/>
</dbReference>
<name>A0A840D6V7_9BACE</name>
<dbReference type="InterPro" id="IPR036737">
    <property type="entry name" value="OmpA-like_sf"/>
</dbReference>
<keyword evidence="5" id="KW-1185">Reference proteome</keyword>
<evidence type="ECO:0000256" key="1">
    <source>
        <dbReference type="SAM" id="SignalP"/>
    </source>
</evidence>
<sequence>MKLLSIKLSFICLMFSCCLHAQVDRGHINFIGNDLLMQNDSLAVSLRIQIKANAVRDCQTVVITPELVSQSRHMALPYIRVQGNDKRKMNERAHRLNKKLSLREAPIRTVNVKEDTDITIPYLIHIPFEMWMADAQLVIHQEVNQCDNQIRLFSFTMDKHIRLDMPEPYQVNAQYALTEPKATPKNRSKQEQAFLDFKVGSSILLPDYRRNPEELQKVRVKVCEMQNDPDIIINALYIEGYASPDGKTSSNESLANLRANALRDYIYNSDCLPQGKVTVKGGGEDWEGLKVQLATSDLGNKEAIIELIDQTADVEQRKVKMRRLAGARTYGKMLTDIYPQLRRVEYQLDYTVKDYNVAEAKALLGHKEEMLSQREFYLVATSYAKDSKEYQEIMSERILKYHADDAVALSNAGAVLAERAERGTARRYLERAGELPAALNNLGALLLQEGEFEKARELLTRAKEAGVKEAGANLKELETKIQDNLKLERLQRINKR</sequence>
<dbReference type="Gene3D" id="3.30.1330.60">
    <property type="entry name" value="OmpA-like domain"/>
    <property type="match status" value="1"/>
</dbReference>
<dbReference type="SUPFAM" id="SSF48452">
    <property type="entry name" value="TPR-like"/>
    <property type="match status" value="1"/>
</dbReference>
<feature type="domain" description="OmpA-like" evidence="2">
    <location>
        <begin position="221"/>
        <end position="284"/>
    </location>
</feature>
<gene>
    <name evidence="4" type="ORF">GGR06_003015</name>
</gene>
<dbReference type="RefSeq" id="WP_044162466.1">
    <property type="nucleotide sequence ID" value="NZ_JACIER010000013.1"/>
</dbReference>
<proteinExistence type="predicted"/>
<evidence type="ECO:0000259" key="2">
    <source>
        <dbReference type="Pfam" id="PF00691"/>
    </source>
</evidence>
<evidence type="ECO:0000313" key="5">
    <source>
        <dbReference type="Proteomes" id="UP000560658"/>
    </source>
</evidence>
<protein>
    <submittedName>
        <fullName evidence="4">Outer membrane protein OmpA-like peptidoglycan-associated protein</fullName>
    </submittedName>
</protein>